<dbReference type="InterPro" id="IPR001660">
    <property type="entry name" value="SAM"/>
</dbReference>
<dbReference type="PANTHER" id="PTHR10627">
    <property type="entry name" value="SCP160"/>
    <property type="match status" value="1"/>
</dbReference>
<feature type="domain" description="SAM" evidence="3">
    <location>
        <begin position="86"/>
        <end position="149"/>
    </location>
</feature>
<evidence type="ECO:0000256" key="1">
    <source>
        <dbReference type="ARBA" id="ARBA00022737"/>
    </source>
</evidence>
<protein>
    <recommendedName>
        <fullName evidence="3">SAM domain-containing protein</fullName>
    </recommendedName>
</protein>
<gene>
    <name evidence="4" type="ORF">Goari_026731</name>
</gene>
<evidence type="ECO:0000259" key="3">
    <source>
        <dbReference type="PROSITE" id="PS50105"/>
    </source>
</evidence>
<sequence>GGNVIINGNSTNTTNNNNLETDDRYSGDQVNDDFDMENSESPMKEHSPVHSLDNMANERELLYQRRPIRTRVSDRADLSDSDIRPSEEDGVRIWLNSLGLGRYAPVFEIHEVDDEVLPLLTLEDLKDMGINAVGSRRKMFCAIQKLGEGFP</sequence>
<dbReference type="SMART" id="SM00454">
    <property type="entry name" value="SAM"/>
    <property type="match status" value="1"/>
</dbReference>
<feature type="region of interest" description="Disordered" evidence="2">
    <location>
        <begin position="1"/>
        <end position="53"/>
    </location>
</feature>
<reference evidence="4 5" key="1">
    <citation type="journal article" date="2019" name="Genome Biol. Evol.">
        <title>Insights into the evolution of the New World diploid cottons (Gossypium, subgenus Houzingenia) based on genome sequencing.</title>
        <authorList>
            <person name="Grover C.E."/>
            <person name="Arick M.A. 2nd"/>
            <person name="Thrash A."/>
            <person name="Conover J.L."/>
            <person name="Sanders W.S."/>
            <person name="Peterson D.G."/>
            <person name="Frelichowski J.E."/>
            <person name="Scheffler J.A."/>
            <person name="Scheffler B.E."/>
            <person name="Wendel J.F."/>
        </authorList>
    </citation>
    <scope>NUCLEOTIDE SEQUENCE [LARGE SCALE GENOMIC DNA]</scope>
    <source>
        <strain evidence="4">185</strain>
        <tissue evidence="4">Leaf</tissue>
    </source>
</reference>
<dbReference type="SUPFAM" id="SSF47769">
    <property type="entry name" value="SAM/Pointed domain"/>
    <property type="match status" value="1"/>
</dbReference>
<dbReference type="Pfam" id="PF07647">
    <property type="entry name" value="SAM_2"/>
    <property type="match status" value="1"/>
</dbReference>
<dbReference type="InterPro" id="IPR013761">
    <property type="entry name" value="SAM/pointed_sf"/>
</dbReference>
<dbReference type="PROSITE" id="PS50105">
    <property type="entry name" value="SAM_DOMAIN"/>
    <property type="match status" value="1"/>
</dbReference>
<dbReference type="Gene3D" id="1.10.150.50">
    <property type="entry name" value="Transcription Factor, Ets-1"/>
    <property type="match status" value="1"/>
</dbReference>
<proteinExistence type="predicted"/>
<accession>A0A7J8XE60</accession>
<dbReference type="PANTHER" id="PTHR10627:SF69">
    <property type="entry name" value="PROTEIN BICAUDAL C"/>
    <property type="match status" value="1"/>
</dbReference>
<keyword evidence="1" id="KW-0677">Repeat</keyword>
<name>A0A7J8XE60_GOSAI</name>
<feature type="compositionally biased region" description="Low complexity" evidence="2">
    <location>
        <begin position="1"/>
        <end position="18"/>
    </location>
</feature>
<evidence type="ECO:0000313" key="4">
    <source>
        <dbReference type="EMBL" id="MBA0685194.1"/>
    </source>
</evidence>
<dbReference type="CDD" id="cd09487">
    <property type="entry name" value="SAM_superfamily"/>
    <property type="match status" value="1"/>
</dbReference>
<keyword evidence="5" id="KW-1185">Reference proteome</keyword>
<comment type="caution">
    <text evidence="4">The sequence shown here is derived from an EMBL/GenBank/DDBJ whole genome shotgun (WGS) entry which is preliminary data.</text>
</comment>
<feature type="non-terminal residue" evidence="4">
    <location>
        <position position="1"/>
    </location>
</feature>
<dbReference type="EMBL" id="JABFAA010000006">
    <property type="protein sequence ID" value="MBA0685194.1"/>
    <property type="molecule type" value="Genomic_DNA"/>
</dbReference>
<dbReference type="AlphaFoldDB" id="A0A7J8XE60"/>
<dbReference type="Proteomes" id="UP000593577">
    <property type="component" value="Unassembled WGS sequence"/>
</dbReference>
<evidence type="ECO:0000313" key="5">
    <source>
        <dbReference type="Proteomes" id="UP000593577"/>
    </source>
</evidence>
<evidence type="ECO:0000256" key="2">
    <source>
        <dbReference type="SAM" id="MobiDB-lite"/>
    </source>
</evidence>
<organism evidence="4 5">
    <name type="scientific">Gossypium aridum</name>
    <name type="common">American cotton</name>
    <name type="synonym">Erioxylum aridum</name>
    <dbReference type="NCBI Taxonomy" id="34290"/>
    <lineage>
        <taxon>Eukaryota</taxon>
        <taxon>Viridiplantae</taxon>
        <taxon>Streptophyta</taxon>
        <taxon>Embryophyta</taxon>
        <taxon>Tracheophyta</taxon>
        <taxon>Spermatophyta</taxon>
        <taxon>Magnoliopsida</taxon>
        <taxon>eudicotyledons</taxon>
        <taxon>Gunneridae</taxon>
        <taxon>Pentapetalae</taxon>
        <taxon>rosids</taxon>
        <taxon>malvids</taxon>
        <taxon>Malvales</taxon>
        <taxon>Malvaceae</taxon>
        <taxon>Malvoideae</taxon>
        <taxon>Gossypium</taxon>
    </lineage>
</organism>